<dbReference type="SUPFAM" id="SSF51735">
    <property type="entry name" value="NAD(P)-binding Rossmann-fold domains"/>
    <property type="match status" value="1"/>
</dbReference>
<comment type="cofactor">
    <cofactor evidence="2">
        <name>NADP(+)</name>
        <dbReference type="ChEBI" id="CHEBI:58349"/>
    </cofactor>
</comment>
<evidence type="ECO:0000256" key="7">
    <source>
        <dbReference type="SAM" id="MobiDB-lite"/>
    </source>
</evidence>
<name>E2SFG8_9ACTN</name>
<dbReference type="Gene3D" id="3.90.25.10">
    <property type="entry name" value="UDP-galactose 4-epimerase, domain 1"/>
    <property type="match status" value="1"/>
</dbReference>
<gene>
    <name evidence="9" type="ORF">HMPREF0063_12777</name>
</gene>
<comment type="function">
    <text evidence="6">Catalyzes the conversion of GDP-D-mannose to GDP-4-dehydro-6-deoxy-D-mannose.</text>
</comment>
<dbReference type="eggNOG" id="COG1089">
    <property type="taxonomic scope" value="Bacteria"/>
</dbReference>
<organism evidence="9 10">
    <name type="scientific">Aeromicrobium marinum DSM 15272</name>
    <dbReference type="NCBI Taxonomy" id="585531"/>
    <lineage>
        <taxon>Bacteria</taxon>
        <taxon>Bacillati</taxon>
        <taxon>Actinomycetota</taxon>
        <taxon>Actinomycetes</taxon>
        <taxon>Propionibacteriales</taxon>
        <taxon>Nocardioidaceae</taxon>
        <taxon>Aeromicrobium</taxon>
    </lineage>
</organism>
<dbReference type="FunFam" id="3.40.50.720:FF:000924">
    <property type="entry name" value="GDP-mannose 4,6 dehydratase"/>
    <property type="match status" value="1"/>
</dbReference>
<comment type="similarity">
    <text evidence="3">Belongs to the NAD(P)-dependent epimerase/dehydratase family. GDP-mannose 4,6-dehydratase subfamily.</text>
</comment>
<evidence type="ECO:0000256" key="5">
    <source>
        <dbReference type="ARBA" id="ARBA00023239"/>
    </source>
</evidence>
<dbReference type="InterPro" id="IPR016040">
    <property type="entry name" value="NAD(P)-bd_dom"/>
</dbReference>
<dbReference type="AlphaFoldDB" id="E2SFG8"/>
<dbReference type="EC" id="4.2.1.47" evidence="4"/>
<dbReference type="PANTHER" id="PTHR43715:SF1">
    <property type="entry name" value="GDP-MANNOSE 4,6 DEHYDRATASE"/>
    <property type="match status" value="1"/>
</dbReference>
<dbReference type="STRING" id="585531.HMPREF0063_12777"/>
<dbReference type="Proteomes" id="UP000003111">
    <property type="component" value="Unassembled WGS sequence"/>
</dbReference>
<protein>
    <recommendedName>
        <fullName evidence="4">GDP-mannose 4,6-dehydratase</fullName>
        <ecNumber evidence="4">4.2.1.47</ecNumber>
    </recommendedName>
</protein>
<dbReference type="GO" id="GO:0008446">
    <property type="term" value="F:GDP-mannose 4,6-dehydratase activity"/>
    <property type="evidence" value="ECO:0007669"/>
    <property type="project" value="UniProtKB-EC"/>
</dbReference>
<keyword evidence="10" id="KW-1185">Reference proteome</keyword>
<evidence type="ECO:0000256" key="1">
    <source>
        <dbReference type="ARBA" id="ARBA00000188"/>
    </source>
</evidence>
<evidence type="ECO:0000313" key="10">
    <source>
        <dbReference type="Proteomes" id="UP000003111"/>
    </source>
</evidence>
<dbReference type="InterPro" id="IPR036291">
    <property type="entry name" value="NAD(P)-bd_dom_sf"/>
</dbReference>
<feature type="domain" description="NAD(P)-binding" evidence="8">
    <location>
        <begin position="5"/>
        <end position="301"/>
    </location>
</feature>
<dbReference type="OrthoDB" id="9779041at2"/>
<dbReference type="Pfam" id="PF16363">
    <property type="entry name" value="GDP_Man_Dehyd"/>
    <property type="match status" value="1"/>
</dbReference>
<evidence type="ECO:0000313" key="9">
    <source>
        <dbReference type="EMBL" id="EFQ82069.1"/>
    </source>
</evidence>
<feature type="region of interest" description="Disordered" evidence="7">
    <location>
        <begin position="122"/>
        <end position="146"/>
    </location>
</feature>
<dbReference type="Gene3D" id="3.40.50.720">
    <property type="entry name" value="NAD(P)-binding Rossmann-like Domain"/>
    <property type="match status" value="1"/>
</dbReference>
<comment type="catalytic activity">
    <reaction evidence="1">
        <text>GDP-alpha-D-mannose = GDP-4-dehydro-alpha-D-rhamnose + H2O</text>
        <dbReference type="Rhea" id="RHEA:23820"/>
        <dbReference type="ChEBI" id="CHEBI:15377"/>
        <dbReference type="ChEBI" id="CHEBI:57527"/>
        <dbReference type="ChEBI" id="CHEBI:57964"/>
        <dbReference type="EC" id="4.2.1.47"/>
    </reaction>
</comment>
<keyword evidence="5" id="KW-0456">Lyase</keyword>
<reference evidence="9" key="1">
    <citation type="submission" date="2010-08" db="EMBL/GenBank/DDBJ databases">
        <authorList>
            <person name="Muzny D."/>
            <person name="Qin X."/>
            <person name="Buhay C."/>
            <person name="Dugan-Rocha S."/>
            <person name="Ding Y."/>
            <person name="Chen G."/>
            <person name="Hawes A."/>
            <person name="Holder M."/>
            <person name="Jhangiani S."/>
            <person name="Johnson A."/>
            <person name="Khan Z."/>
            <person name="Li Z."/>
            <person name="Liu W."/>
            <person name="Liu X."/>
            <person name="Perez L."/>
            <person name="Shen H."/>
            <person name="Wang Q."/>
            <person name="Watt J."/>
            <person name="Xi L."/>
            <person name="Xin Y."/>
            <person name="Zhou J."/>
            <person name="Deng J."/>
            <person name="Jiang H."/>
            <person name="Liu Y."/>
            <person name="Qu J."/>
            <person name="Song X.-Z."/>
            <person name="Zhang L."/>
            <person name="Villasana D."/>
            <person name="Johnson A."/>
            <person name="Liu J."/>
            <person name="Liyanage D."/>
            <person name="Lorensuhewa L."/>
            <person name="Robinson T."/>
            <person name="Song A."/>
            <person name="Song B.-B."/>
            <person name="Dinh H."/>
            <person name="Thornton R."/>
            <person name="Coyle M."/>
            <person name="Francisco L."/>
            <person name="Jackson L."/>
            <person name="Javaid M."/>
            <person name="Korchina V."/>
            <person name="Kovar C."/>
            <person name="Mata R."/>
            <person name="Mathew T."/>
            <person name="Ngo R."/>
            <person name="Nguyen L."/>
            <person name="Nguyen N."/>
            <person name="Okwuonu G."/>
            <person name="Ongeri F."/>
            <person name="Pham C."/>
            <person name="Simmons D."/>
            <person name="Wilczek-Boney K."/>
            <person name="Hale W."/>
            <person name="Jakkamsetti A."/>
            <person name="Pham P."/>
            <person name="Ruth R."/>
            <person name="San Lucas F."/>
            <person name="Warren J."/>
            <person name="Zhang J."/>
            <person name="Zhao Z."/>
            <person name="Zhou C."/>
            <person name="Zhu D."/>
            <person name="Lee S."/>
            <person name="Bess C."/>
            <person name="Blankenburg K."/>
            <person name="Forbes L."/>
            <person name="Fu Q."/>
            <person name="Gubbala S."/>
            <person name="Hirani K."/>
            <person name="Jayaseelan J.C."/>
            <person name="Lara F."/>
            <person name="Munidasa M."/>
            <person name="Palculict T."/>
            <person name="Patil S."/>
            <person name="Pu L.-L."/>
            <person name="Saada N."/>
            <person name="Tang L."/>
            <person name="Weissenberger G."/>
            <person name="Zhu Y."/>
            <person name="Hemphill L."/>
            <person name="Shang Y."/>
            <person name="Youmans B."/>
            <person name="Ayvaz T."/>
            <person name="Ross M."/>
            <person name="Santibanez J."/>
            <person name="Aqrawi P."/>
            <person name="Gross S."/>
            <person name="Joshi V."/>
            <person name="Fowler G."/>
            <person name="Nazareth L."/>
            <person name="Reid J."/>
            <person name="Worley K."/>
            <person name="Petrosino J."/>
            <person name="Highlander S."/>
            <person name="Gibbs R."/>
        </authorList>
    </citation>
    <scope>NUCLEOTIDE SEQUENCE [LARGE SCALE GENOMIC DNA]</scope>
    <source>
        <strain evidence="9">DSM 15272</strain>
    </source>
</reference>
<evidence type="ECO:0000256" key="6">
    <source>
        <dbReference type="ARBA" id="ARBA00059383"/>
    </source>
</evidence>
<evidence type="ECO:0000256" key="4">
    <source>
        <dbReference type="ARBA" id="ARBA00011989"/>
    </source>
</evidence>
<comment type="caution">
    <text evidence="9">The sequence shown here is derived from an EMBL/GenBank/DDBJ whole genome shotgun (WGS) entry which is preliminary data.</text>
</comment>
<evidence type="ECO:0000259" key="8">
    <source>
        <dbReference type="Pfam" id="PF16363"/>
    </source>
</evidence>
<dbReference type="PANTHER" id="PTHR43715">
    <property type="entry name" value="GDP-MANNOSE 4,6-DEHYDRATASE"/>
    <property type="match status" value="1"/>
</dbReference>
<proteinExistence type="inferred from homology"/>
<evidence type="ECO:0000256" key="2">
    <source>
        <dbReference type="ARBA" id="ARBA00001937"/>
    </source>
</evidence>
<dbReference type="CDD" id="cd05260">
    <property type="entry name" value="GDP_MD_SDR_e"/>
    <property type="match status" value="1"/>
</dbReference>
<accession>E2SFG8</accession>
<dbReference type="RefSeq" id="WP_007079432.1">
    <property type="nucleotide sequence ID" value="NZ_CM001024.1"/>
</dbReference>
<dbReference type="GO" id="GO:0042351">
    <property type="term" value="P:'de novo' GDP-L-fucose biosynthetic process"/>
    <property type="evidence" value="ECO:0007669"/>
    <property type="project" value="TreeGrafter"/>
</dbReference>
<dbReference type="InterPro" id="IPR006368">
    <property type="entry name" value="GDP_Man_deHydtase"/>
</dbReference>
<sequence length="314" mass="33736">MRRALVTGVTGQDGSYLCELLVARGYEVHGLVRRPPVAGPTPVQLHVGDLGDVQGLTRLVAAVDPHEVYHLAAQSDVGRSFEQPELTQATNATGTAHLLEALDNAAPGARFLLASTAAMFASSPHPQDEDAPVDPRSPYGASKAAAHRATTLARESRGRFAVAAILFNHESPRRAGTVVTRRIARAAARIEAGATDPLELGRLGSVRDWGWAPEYVEAMWRMLQADTPADLVLATGEGHTVAEFCAAAFAHAGLEWTDHVLHDAALDRPVPDDSLIGDPARARSTIGWQARTRALEVARLMVDAEREALERPRR</sequence>
<evidence type="ECO:0000256" key="3">
    <source>
        <dbReference type="ARBA" id="ARBA00009263"/>
    </source>
</evidence>
<dbReference type="HOGENOM" id="CLU_007383_14_0_11"/>
<dbReference type="EMBL" id="ACLF03000012">
    <property type="protein sequence ID" value="EFQ82069.1"/>
    <property type="molecule type" value="Genomic_DNA"/>
</dbReference>